<feature type="compositionally biased region" description="Basic and acidic residues" evidence="1">
    <location>
        <begin position="8"/>
        <end position="24"/>
    </location>
</feature>
<dbReference type="AlphaFoldDB" id="A0A0E9W917"/>
<name>A0A0E9W917_ANGAN</name>
<accession>A0A0E9W917</accession>
<proteinExistence type="predicted"/>
<organism evidence="2">
    <name type="scientific">Anguilla anguilla</name>
    <name type="common">European freshwater eel</name>
    <name type="synonym">Muraena anguilla</name>
    <dbReference type="NCBI Taxonomy" id="7936"/>
    <lineage>
        <taxon>Eukaryota</taxon>
        <taxon>Metazoa</taxon>
        <taxon>Chordata</taxon>
        <taxon>Craniata</taxon>
        <taxon>Vertebrata</taxon>
        <taxon>Euteleostomi</taxon>
        <taxon>Actinopterygii</taxon>
        <taxon>Neopterygii</taxon>
        <taxon>Teleostei</taxon>
        <taxon>Anguilliformes</taxon>
        <taxon>Anguillidae</taxon>
        <taxon>Anguilla</taxon>
    </lineage>
</organism>
<feature type="region of interest" description="Disordered" evidence="1">
    <location>
        <begin position="1"/>
        <end position="26"/>
    </location>
</feature>
<protein>
    <submittedName>
        <fullName evidence="2">Uncharacterized protein</fullName>
    </submittedName>
</protein>
<evidence type="ECO:0000313" key="2">
    <source>
        <dbReference type="EMBL" id="JAH85983.1"/>
    </source>
</evidence>
<reference evidence="2" key="2">
    <citation type="journal article" date="2015" name="Fish Shellfish Immunol.">
        <title>Early steps in the European eel (Anguilla anguilla)-Vibrio vulnificus interaction in the gills: Role of the RtxA13 toxin.</title>
        <authorList>
            <person name="Callol A."/>
            <person name="Pajuelo D."/>
            <person name="Ebbesson L."/>
            <person name="Teles M."/>
            <person name="MacKenzie S."/>
            <person name="Amaro C."/>
        </authorList>
    </citation>
    <scope>NUCLEOTIDE SEQUENCE</scope>
</reference>
<evidence type="ECO:0000256" key="1">
    <source>
        <dbReference type="SAM" id="MobiDB-lite"/>
    </source>
</evidence>
<dbReference type="EMBL" id="GBXM01022594">
    <property type="protein sequence ID" value="JAH85983.1"/>
    <property type="molecule type" value="Transcribed_RNA"/>
</dbReference>
<sequence>MKGTSKLIGRDTDQSDDRHGDDPMTFRQKSICTSAGSILGFLAESHI</sequence>
<reference evidence="2" key="1">
    <citation type="submission" date="2014-11" db="EMBL/GenBank/DDBJ databases">
        <authorList>
            <person name="Amaro Gonzalez C."/>
        </authorList>
    </citation>
    <scope>NUCLEOTIDE SEQUENCE</scope>
</reference>